<dbReference type="InterPro" id="IPR010982">
    <property type="entry name" value="Lambda_DNA-bd_dom_sf"/>
</dbReference>
<dbReference type="InterPro" id="IPR000843">
    <property type="entry name" value="HTH_LacI"/>
</dbReference>
<dbReference type="InterPro" id="IPR055170">
    <property type="entry name" value="GFO_IDH_MocA-like_dom"/>
</dbReference>
<comment type="caution">
    <text evidence="12">The sequence shown here is derived from an EMBL/GenBank/DDBJ whole genome shotgun (WGS) entry which is preliminary data.</text>
</comment>
<evidence type="ECO:0000256" key="5">
    <source>
        <dbReference type="ARBA" id="ARBA00023015"/>
    </source>
</evidence>
<comment type="subcellular location">
    <subcellularLocation>
        <location evidence="1">Membrane</location>
        <topology evidence="1">Multi-pass membrane protein</topology>
    </subcellularLocation>
</comment>
<dbReference type="CDD" id="cd01544">
    <property type="entry name" value="PBP1_GalR"/>
    <property type="match status" value="1"/>
</dbReference>
<dbReference type="PANTHER" id="PTHR30146">
    <property type="entry name" value="LACI-RELATED TRANSCRIPTIONAL REPRESSOR"/>
    <property type="match status" value="1"/>
</dbReference>
<proteinExistence type="inferred from homology"/>
<dbReference type="Gene3D" id="1.10.3720.10">
    <property type="entry name" value="MetI-like"/>
    <property type="match status" value="2"/>
</dbReference>
<dbReference type="Gene3D" id="3.40.190.10">
    <property type="entry name" value="Periplasmic binding protein-like II"/>
    <property type="match status" value="1"/>
</dbReference>
<organism evidence="12 13">
    <name type="scientific">Phytophthora kernoviae 00238/432</name>
    <dbReference type="NCBI Taxonomy" id="1284355"/>
    <lineage>
        <taxon>Eukaryota</taxon>
        <taxon>Sar</taxon>
        <taxon>Stramenopiles</taxon>
        <taxon>Oomycota</taxon>
        <taxon>Peronosporomycetes</taxon>
        <taxon>Peronosporales</taxon>
        <taxon>Peronosporaceae</taxon>
        <taxon>Phytophthora</taxon>
    </lineage>
</organism>
<dbReference type="SUPFAM" id="SSF53850">
    <property type="entry name" value="Periplasmic binding protein-like II"/>
    <property type="match status" value="1"/>
</dbReference>
<evidence type="ECO:0000259" key="10">
    <source>
        <dbReference type="PROSITE" id="PS50928"/>
    </source>
</evidence>
<dbReference type="GO" id="GO:0000166">
    <property type="term" value="F:nucleotide binding"/>
    <property type="evidence" value="ECO:0007669"/>
    <property type="project" value="InterPro"/>
</dbReference>
<feature type="transmembrane region" description="Helical" evidence="9">
    <location>
        <begin position="360"/>
        <end position="381"/>
    </location>
</feature>
<evidence type="ECO:0000313" key="12">
    <source>
        <dbReference type="EMBL" id="KAF4324595.1"/>
    </source>
</evidence>
<dbReference type="SUPFAM" id="SSF47413">
    <property type="entry name" value="lambda repressor-like DNA-binding domains"/>
    <property type="match status" value="1"/>
</dbReference>
<protein>
    <recommendedName>
        <fullName evidence="14">HTH lacI-type domain-containing protein</fullName>
    </recommendedName>
</protein>
<feature type="transmembrane region" description="Helical" evidence="9">
    <location>
        <begin position="472"/>
        <end position="490"/>
    </location>
</feature>
<dbReference type="Gene3D" id="3.30.360.10">
    <property type="entry name" value="Dihydrodipicolinate Reductase, domain 2"/>
    <property type="match status" value="1"/>
</dbReference>
<evidence type="ECO:0008006" key="14">
    <source>
        <dbReference type="Google" id="ProtNLM"/>
    </source>
</evidence>
<dbReference type="SUPFAM" id="SSF161098">
    <property type="entry name" value="MetI-like"/>
    <property type="match status" value="1"/>
</dbReference>
<name>A0A8J4SHC5_9STRA</name>
<evidence type="ECO:0000256" key="2">
    <source>
        <dbReference type="ARBA" id="ARBA00010928"/>
    </source>
</evidence>
<accession>A0A8J4SHC5</accession>
<evidence type="ECO:0000259" key="11">
    <source>
        <dbReference type="PROSITE" id="PS50932"/>
    </source>
</evidence>
<dbReference type="Pfam" id="PF13377">
    <property type="entry name" value="Peripla_BP_3"/>
    <property type="match status" value="1"/>
</dbReference>
<evidence type="ECO:0000256" key="8">
    <source>
        <dbReference type="ARBA" id="ARBA00023163"/>
    </source>
</evidence>
<dbReference type="SUPFAM" id="SSF55347">
    <property type="entry name" value="Glyceraldehyde-3-phosphate dehydrogenase-like, C-terminal domain"/>
    <property type="match status" value="1"/>
</dbReference>
<dbReference type="Pfam" id="PF13416">
    <property type="entry name" value="SBP_bac_8"/>
    <property type="match status" value="1"/>
</dbReference>
<comment type="similarity">
    <text evidence="2">Belongs to the Gfo/Idh/MocA family.</text>
</comment>
<reference evidence="12" key="1">
    <citation type="journal article" date="2015" name="Genom Data">
        <title>Draft genome sequences of Phytophthora kernoviae and Phytophthora ramorum lineage EU2 from Scotland.</title>
        <authorList>
            <person name="Sambles C."/>
            <person name="Schlenzig A."/>
            <person name="O'Neill P."/>
            <person name="Grant M."/>
            <person name="Studholme D.J."/>
        </authorList>
    </citation>
    <scope>NUCLEOTIDE SEQUENCE</scope>
    <source>
        <strain evidence="12">00238/432</strain>
    </source>
</reference>
<evidence type="ECO:0000256" key="4">
    <source>
        <dbReference type="ARBA" id="ARBA00022989"/>
    </source>
</evidence>
<dbReference type="PROSITE" id="PS50932">
    <property type="entry name" value="HTH_LACI_2"/>
    <property type="match status" value="1"/>
</dbReference>
<dbReference type="InterPro" id="IPR006059">
    <property type="entry name" value="SBP"/>
</dbReference>
<dbReference type="InterPro" id="IPR028082">
    <property type="entry name" value="Peripla_BP_I"/>
</dbReference>
<dbReference type="Pfam" id="PF00356">
    <property type="entry name" value="LacI"/>
    <property type="match status" value="1"/>
</dbReference>
<keyword evidence="7 9" id="KW-0472">Membrane</keyword>
<dbReference type="PANTHER" id="PTHR30146:SF109">
    <property type="entry name" value="HTH-TYPE TRANSCRIPTIONAL REGULATOR GALS"/>
    <property type="match status" value="1"/>
</dbReference>
<dbReference type="EMBL" id="AOFI03000016">
    <property type="protein sequence ID" value="KAF4324595.1"/>
    <property type="molecule type" value="Genomic_DNA"/>
</dbReference>
<keyword evidence="8" id="KW-0804">Transcription</keyword>
<dbReference type="Gene3D" id="1.10.260.40">
    <property type="entry name" value="lambda repressor-like DNA-binding domains"/>
    <property type="match status" value="1"/>
</dbReference>
<dbReference type="Pfam" id="PF22725">
    <property type="entry name" value="GFO_IDH_MocA_C3"/>
    <property type="match status" value="1"/>
</dbReference>
<dbReference type="SMART" id="SM00354">
    <property type="entry name" value="HTH_LACI"/>
    <property type="match status" value="1"/>
</dbReference>
<dbReference type="GO" id="GO:0055085">
    <property type="term" value="P:transmembrane transport"/>
    <property type="evidence" value="ECO:0007669"/>
    <property type="project" value="InterPro"/>
</dbReference>
<evidence type="ECO:0000313" key="13">
    <source>
        <dbReference type="Proteomes" id="UP000702964"/>
    </source>
</evidence>
<evidence type="ECO:0000256" key="7">
    <source>
        <dbReference type="ARBA" id="ARBA00023136"/>
    </source>
</evidence>
<dbReference type="PROSITE" id="PS50928">
    <property type="entry name" value="ABC_TM1"/>
    <property type="match status" value="1"/>
</dbReference>
<dbReference type="Proteomes" id="UP000702964">
    <property type="component" value="Unassembled WGS sequence"/>
</dbReference>
<dbReference type="InterPro" id="IPR000683">
    <property type="entry name" value="Gfo/Idh/MocA-like_OxRdtase_N"/>
</dbReference>
<dbReference type="Pfam" id="PF00528">
    <property type="entry name" value="BPD_transp_1"/>
    <property type="match status" value="1"/>
</dbReference>
<dbReference type="CDD" id="cd06261">
    <property type="entry name" value="TM_PBP2"/>
    <property type="match status" value="1"/>
</dbReference>
<dbReference type="PROSITE" id="PS00356">
    <property type="entry name" value="HTH_LACI_1"/>
    <property type="match status" value="1"/>
</dbReference>
<evidence type="ECO:0000256" key="3">
    <source>
        <dbReference type="ARBA" id="ARBA00022692"/>
    </source>
</evidence>
<keyword evidence="6" id="KW-0238">DNA-binding</keyword>
<dbReference type="Gene3D" id="3.40.50.720">
    <property type="entry name" value="NAD(P)-binding Rossmann-like Domain"/>
    <property type="match status" value="1"/>
</dbReference>
<feature type="transmembrane region" description="Helical" evidence="9">
    <location>
        <begin position="445"/>
        <end position="465"/>
    </location>
</feature>
<feature type="transmembrane region" description="Helical" evidence="9">
    <location>
        <begin position="523"/>
        <end position="546"/>
    </location>
</feature>
<gene>
    <name evidence="12" type="ORF">G195_002034</name>
</gene>
<dbReference type="InterPro" id="IPR035906">
    <property type="entry name" value="MetI-like_sf"/>
</dbReference>
<dbReference type="GO" id="GO:0000976">
    <property type="term" value="F:transcription cis-regulatory region binding"/>
    <property type="evidence" value="ECO:0007669"/>
    <property type="project" value="TreeGrafter"/>
</dbReference>
<keyword evidence="4 9" id="KW-1133">Transmembrane helix</keyword>
<dbReference type="CDD" id="cd13585">
    <property type="entry name" value="PBP2_TMBP_like"/>
    <property type="match status" value="1"/>
</dbReference>
<feature type="transmembrane region" description="Helical" evidence="9">
    <location>
        <begin position="569"/>
        <end position="590"/>
    </location>
</feature>
<evidence type="ECO:0000256" key="1">
    <source>
        <dbReference type="ARBA" id="ARBA00004141"/>
    </source>
</evidence>
<dbReference type="SUPFAM" id="SSF51735">
    <property type="entry name" value="NAD(P)-binding Rossmann-fold domains"/>
    <property type="match status" value="1"/>
</dbReference>
<evidence type="ECO:0000256" key="6">
    <source>
        <dbReference type="ARBA" id="ARBA00023125"/>
    </source>
</evidence>
<keyword evidence="5" id="KW-0805">Transcription regulation</keyword>
<reference evidence="12" key="2">
    <citation type="submission" date="2020-02" db="EMBL/GenBank/DDBJ databases">
        <authorList>
            <person name="Studholme D.J."/>
        </authorList>
    </citation>
    <scope>NUCLEOTIDE SEQUENCE</scope>
    <source>
        <strain evidence="12">00238/432</strain>
    </source>
</reference>
<dbReference type="Pfam" id="PF01408">
    <property type="entry name" value="GFO_IDH_MocA"/>
    <property type="match status" value="1"/>
</dbReference>
<dbReference type="Gene3D" id="3.40.50.2300">
    <property type="match status" value="2"/>
</dbReference>
<evidence type="ECO:0000256" key="9">
    <source>
        <dbReference type="SAM" id="Phobius"/>
    </source>
</evidence>
<feature type="transmembrane region" description="Helical" evidence="9">
    <location>
        <begin position="393"/>
        <end position="413"/>
    </location>
</feature>
<dbReference type="SUPFAM" id="SSF53822">
    <property type="entry name" value="Periplasmic binding protein-like I"/>
    <property type="match status" value="1"/>
</dbReference>
<keyword evidence="3 9" id="KW-0812">Transmembrane</keyword>
<dbReference type="InterPro" id="IPR000515">
    <property type="entry name" value="MetI-like"/>
</dbReference>
<feature type="domain" description="ABC transmembrane type-1" evidence="10">
    <location>
        <begin position="356"/>
        <end position="590"/>
    </location>
</feature>
<feature type="domain" description="HTH lacI-type" evidence="11">
    <location>
        <begin position="1008"/>
        <end position="1064"/>
    </location>
</feature>
<dbReference type="CDD" id="cd01392">
    <property type="entry name" value="HTH_LacI"/>
    <property type="match status" value="1"/>
</dbReference>
<sequence length="1348" mass="149572">MVMVAAEAFGDMGSHHCIGFDLLEDSEVRYICDMNEANVARTVAELKNSNPTIVSDYRELLTKEDLDAVVISVPNYLHREVAVAFLEAGKHVFLEKPVAHTIEDCDAIIEAAEASGRILQIGLVYRYSNLYRRMEKELENGRLGDVKLMWCKEFRDPFPPADWFYDKTKSGGAIVEKDCHHFDIFNWMIQAKPVRVFASGGQHVMKQGEPNRIQNSYSHYPTKEISDTSIVDHAFITIDYDNGSKANLGLCMYLKPRNLMGEGLEIGLIGENGGQMVARNDKTIDIVGGQDWTKDHLEIDVSSDSIMGGHTGGQTQRIDFLKCVQEGRQPFASAQVGRNALLIALAAEKSILEERLMNTMFFVVFGVPIVTAGMLGLAMLLNFNVKGIALFRTFFYLPTLVPIVATVIIWRLVFNSEFGILNAGLGALGIGKVDWIGGEHTIKPVIIMLQVWISGSGVLIFLAALKNVPRHLASAWLGGAYYIFLFRQFFMTIPQELDEATYLDGGNRWTVYARVIMPLSKPIIMTTIIFAFVNSWLDFLGPFLYIKNPEMFTLSVGLQLLIGQTSQDLPALAAGAFISIVPIGLLYLFAQRYIVEGVVLTGTKGGCGNGGSSENADSTDSGSSQNEPVTITYSQWGTAEELHRTQELLDQFMKANTDIKVKLEGKDWGSYWDGLTANAAGGTLPDVFKTSYAYVEKYAELGIFKELDGLLAENQFDLNNVDKSLLGLHQYQGKQVSLPIDANVIVWYYNKAIFENEATNPHKAPVPSLEPTWDEITDIATKLTLDKNGKSADEAGFNAGNIVQWGLSISPGSTMDWFLEPELWSNGAKLVNDDGSLALETPEAMEVLNYFIDMTKNKKINTTPAQIEGLGGQVNLAITTSKVAMNPGGSWNTTNYQEAGVDYGISYLPKFKTNQTVVQPAGLAISSNTKHEEAAYKLLAWLAGPEGQTELAKQGYSIPANKAAADAYIATVGEDNKIFLDAQQYGIVSPFTTKKTDLVKERWGLHMAKLKDIADRVGVSISTVSRVMKNDVNRSVSDETRKKIWDTAEELGYRSQRPAKKKKIEPKTAYAIGCVVAIPQNKYNSPYFSVIMEGIEKQLAEAGMRLEFVYSIENDGDIVQLQSLVKEHRIDGMIVVERIDPEAYRWLKANVRTVVGVDITDPDIPVVGYDREEAAREATNHLIAQGHRIIAYIGGAEFKNDFLEEKRFLGYRRAMTDAGLTIDNDWVIDVKWDVSLSYEFTKQAFTNNANRPTAIFAASDMMAIAAMRAATEQGLRIPEDIAFLGVDNIEISEFTSPPLSTIHVPKLEMGMFAVKLLLDYLDHPYEVAVKMIVPYRCIFRQSSNGKRE</sequence>
<dbReference type="GO" id="GO:0016020">
    <property type="term" value="C:membrane"/>
    <property type="evidence" value="ECO:0007669"/>
    <property type="project" value="UniProtKB-SubCell"/>
</dbReference>
<dbReference type="InterPro" id="IPR036291">
    <property type="entry name" value="NAD(P)-bd_dom_sf"/>
</dbReference>
<dbReference type="InterPro" id="IPR046335">
    <property type="entry name" value="LacI/GalR-like_sensor"/>
</dbReference>
<dbReference type="GO" id="GO:0003700">
    <property type="term" value="F:DNA-binding transcription factor activity"/>
    <property type="evidence" value="ECO:0007669"/>
    <property type="project" value="TreeGrafter"/>
</dbReference>